<dbReference type="OrthoDB" id="8255968at2"/>
<reference evidence="1 2" key="2">
    <citation type="journal article" date="2017" name="Syst. Appl. Microbiol.">
        <title>Soybeans inoculated with root zone soils of Canadian native legumes harbour diverse and novel Bradyrhizobium spp. that possess agricultural potential.</title>
        <authorList>
            <person name="Bromfield E.S.P."/>
            <person name="Cloutier S."/>
            <person name="Tambong J.T."/>
            <person name="Tran Thi T.V."/>
        </authorList>
    </citation>
    <scope>NUCLEOTIDE SEQUENCE [LARGE SCALE GENOMIC DNA]</scope>
    <source>
        <strain evidence="1 2">OO99</strain>
    </source>
</reference>
<accession>A0A2U8P9N6</accession>
<gene>
    <name evidence="1" type="ORF">CIT37_21525</name>
</gene>
<dbReference type="KEGG" id="bot:CIT37_21525"/>
<protein>
    <submittedName>
        <fullName evidence="1">Uncharacterized protein</fullName>
    </submittedName>
</protein>
<dbReference type="AlphaFoldDB" id="A0A2U8P9N6"/>
<organism evidence="1 2">
    <name type="scientific">Bradyrhizobium ottawaense</name>
    <dbReference type="NCBI Taxonomy" id="931866"/>
    <lineage>
        <taxon>Bacteria</taxon>
        <taxon>Pseudomonadati</taxon>
        <taxon>Pseudomonadota</taxon>
        <taxon>Alphaproteobacteria</taxon>
        <taxon>Hyphomicrobiales</taxon>
        <taxon>Nitrobacteraceae</taxon>
        <taxon>Bradyrhizobium</taxon>
    </lineage>
</organism>
<proteinExistence type="predicted"/>
<sequence length="89" mass="9335">MTMTRTKIAAAAALLAATLMPTMAQAQLSEPAAYQAAHPDRDVLNGGQLTPAARAALGQQGTPSDAYALQAYPSPGAPVVRSTHRRHRR</sequence>
<name>A0A2U8P9N6_9BRAD</name>
<evidence type="ECO:0000313" key="1">
    <source>
        <dbReference type="EMBL" id="AWL94453.1"/>
    </source>
</evidence>
<dbReference type="EMBL" id="CP029425">
    <property type="protein sequence ID" value="AWL94453.1"/>
    <property type="molecule type" value="Genomic_DNA"/>
</dbReference>
<evidence type="ECO:0000313" key="2">
    <source>
        <dbReference type="Proteomes" id="UP000215703"/>
    </source>
</evidence>
<reference evidence="1 2" key="1">
    <citation type="journal article" date="2014" name="Int. J. Syst. Evol. Microbiol.">
        <title>Bradyrhizobium ottawaense sp. nov., a symbiotic nitrogen fixing bacterium from root nodules of soybeans in Canada.</title>
        <authorList>
            <person name="Yu X."/>
            <person name="Cloutier S."/>
            <person name="Tambong J.T."/>
            <person name="Bromfield E.S."/>
        </authorList>
    </citation>
    <scope>NUCLEOTIDE SEQUENCE [LARGE SCALE GENOMIC DNA]</scope>
    <source>
        <strain evidence="1 2">OO99</strain>
    </source>
</reference>
<dbReference type="Proteomes" id="UP000215703">
    <property type="component" value="Chromosome"/>
</dbReference>